<evidence type="ECO:0000313" key="2">
    <source>
        <dbReference type="Proteomes" id="UP001320768"/>
    </source>
</evidence>
<keyword evidence="2" id="KW-1185">Reference proteome</keyword>
<evidence type="ECO:0000313" key="1">
    <source>
        <dbReference type="EMBL" id="MCP8352618.1"/>
    </source>
</evidence>
<name>A0ABT1L952_9GAMM</name>
<protein>
    <submittedName>
        <fullName evidence="1">Uncharacterized protein</fullName>
    </submittedName>
</protein>
<dbReference type="RefSeq" id="WP_258569723.1">
    <property type="nucleotide sequence ID" value="NZ_JAKUDN010000002.1"/>
</dbReference>
<comment type="caution">
    <text evidence="1">The sequence shown here is derived from an EMBL/GenBank/DDBJ whole genome shotgun (WGS) entry which is preliminary data.</text>
</comment>
<organism evidence="1 2">
    <name type="scientific">Candidatus Synchoanobacter obligatus</name>
    <dbReference type="NCBI Taxonomy" id="2919597"/>
    <lineage>
        <taxon>Bacteria</taxon>
        <taxon>Pseudomonadati</taxon>
        <taxon>Pseudomonadota</taxon>
        <taxon>Gammaproteobacteria</taxon>
        <taxon>Candidatus Comchoanobacterales</taxon>
        <taxon>Candidatus Comchoanobacteraceae</taxon>
        <taxon>Candidatus Synchoanobacter</taxon>
    </lineage>
</organism>
<proteinExistence type="predicted"/>
<sequence length="125" mass="14527">MARTNIRDRLKKVSQHSVLAKGLLNFKQKLKNYPDMERLRNLAMCAQSRIFQGNALDIDKLRVYKYERLSNLKSVPQKTDYENLEPEAAVRFKKKNKKRSPLSKRVLTKRGDKIIAVAQGQKRVG</sequence>
<gene>
    <name evidence="1" type="ORF">MKS91_04885</name>
</gene>
<dbReference type="Proteomes" id="UP001320768">
    <property type="component" value="Unassembled WGS sequence"/>
</dbReference>
<accession>A0ABT1L952</accession>
<dbReference type="EMBL" id="JAKUDN010000002">
    <property type="protein sequence ID" value="MCP8352618.1"/>
    <property type="molecule type" value="Genomic_DNA"/>
</dbReference>
<reference evidence="1 2" key="1">
    <citation type="journal article" date="2022" name="Nat. Microbiol.">
        <title>The microbiome of a bacterivorous marine choanoflagellate contains a resource-demanding obligate bacterial associate.</title>
        <authorList>
            <person name="Needham D.M."/>
            <person name="Poirier C."/>
            <person name="Bachy C."/>
            <person name="George E.E."/>
            <person name="Wilken S."/>
            <person name="Yung C.C.M."/>
            <person name="Limardo A.J."/>
            <person name="Morando M."/>
            <person name="Sudek L."/>
            <person name="Malmstrom R.R."/>
            <person name="Keeling P.J."/>
            <person name="Santoro A.E."/>
            <person name="Worden A.Z."/>
        </authorList>
    </citation>
    <scope>NUCLEOTIDE SEQUENCE [LARGE SCALE GENOMIC DNA]</scope>
    <source>
        <strain evidence="1 2">Comchoano-2</strain>
    </source>
</reference>